<keyword evidence="8" id="KW-0564">Palmitate</keyword>
<dbReference type="NCBIfam" id="NF003356">
    <property type="entry name" value="PRK04405.1"/>
    <property type="match status" value="1"/>
</dbReference>
<feature type="domain" description="PpiC" evidence="13">
    <location>
        <begin position="141"/>
        <end position="238"/>
    </location>
</feature>
<evidence type="ECO:0000313" key="14">
    <source>
        <dbReference type="EMBL" id="KRL94674.1"/>
    </source>
</evidence>
<accession>A0A0R1UUI7</accession>
<dbReference type="GO" id="GO:0005886">
    <property type="term" value="C:plasma membrane"/>
    <property type="evidence" value="ECO:0007669"/>
    <property type="project" value="UniProtKB-SubCell"/>
</dbReference>
<dbReference type="InterPro" id="IPR027304">
    <property type="entry name" value="Trigger_fact/SurA_dom_sf"/>
</dbReference>
<name>A0A0R1UUI7_9LACO</name>
<dbReference type="PATRIC" id="fig|1423742.4.peg.1338"/>
<evidence type="ECO:0000256" key="3">
    <source>
        <dbReference type="ARBA" id="ARBA00006071"/>
    </source>
</evidence>
<reference evidence="14 15" key="1">
    <citation type="journal article" date="2015" name="Genome Announc.">
        <title>Expanding the biotechnology potential of lactobacilli through comparative genomics of 213 strains and associated genera.</title>
        <authorList>
            <person name="Sun Z."/>
            <person name="Harris H.M."/>
            <person name="McCann A."/>
            <person name="Guo C."/>
            <person name="Argimon S."/>
            <person name="Zhang W."/>
            <person name="Yang X."/>
            <person name="Jeffery I.B."/>
            <person name="Cooney J.C."/>
            <person name="Kagawa T.F."/>
            <person name="Liu W."/>
            <person name="Song Y."/>
            <person name="Salvetti E."/>
            <person name="Wrobel A."/>
            <person name="Rasinkangas P."/>
            <person name="Parkhill J."/>
            <person name="Rea M.C."/>
            <person name="O'Sullivan O."/>
            <person name="Ritari J."/>
            <person name="Douillard F.P."/>
            <person name="Paul Ross R."/>
            <person name="Yang R."/>
            <person name="Briner A.E."/>
            <person name="Felis G.E."/>
            <person name="de Vos W.M."/>
            <person name="Barrangou R."/>
            <person name="Klaenhammer T.R."/>
            <person name="Caufield P.W."/>
            <person name="Cui Y."/>
            <person name="Zhang H."/>
            <person name="O'Toole P.W."/>
        </authorList>
    </citation>
    <scope>NUCLEOTIDE SEQUENCE [LARGE SCALE GENOMIC DNA]</scope>
    <source>
        <strain evidence="14 15">DSM 18793</strain>
    </source>
</reference>
<dbReference type="HAMAP" id="MF_01145">
    <property type="entry name" value="Foldase_PrsA"/>
    <property type="match status" value="1"/>
</dbReference>
<dbReference type="STRING" id="417373.GCA_001570685_01376"/>
<keyword evidence="6 11" id="KW-0697">Rotamase</keyword>
<organism evidence="14 15">
    <name type="scientific">Limosilactobacillus equigenerosi DSM 18793 = JCM 14505</name>
    <dbReference type="NCBI Taxonomy" id="1423742"/>
    <lineage>
        <taxon>Bacteria</taxon>
        <taxon>Bacillati</taxon>
        <taxon>Bacillota</taxon>
        <taxon>Bacilli</taxon>
        <taxon>Lactobacillales</taxon>
        <taxon>Lactobacillaceae</taxon>
        <taxon>Limosilactobacillus</taxon>
    </lineage>
</organism>
<dbReference type="AlphaFoldDB" id="A0A0R1UUI7"/>
<dbReference type="InterPro" id="IPR023059">
    <property type="entry name" value="Foldase_PrsA"/>
</dbReference>
<dbReference type="Proteomes" id="UP000051084">
    <property type="component" value="Unassembled WGS sequence"/>
</dbReference>
<evidence type="ECO:0000256" key="9">
    <source>
        <dbReference type="ARBA" id="ARBA00023235"/>
    </source>
</evidence>
<evidence type="ECO:0000259" key="13">
    <source>
        <dbReference type="PROSITE" id="PS50198"/>
    </source>
</evidence>
<evidence type="ECO:0000256" key="7">
    <source>
        <dbReference type="ARBA" id="ARBA00023136"/>
    </source>
</evidence>
<evidence type="ECO:0000256" key="5">
    <source>
        <dbReference type="ARBA" id="ARBA00022729"/>
    </source>
</evidence>
<dbReference type="PANTHER" id="PTHR47245:SF1">
    <property type="entry name" value="FOLDASE PROTEIN PRSA"/>
    <property type="match status" value="1"/>
</dbReference>
<dbReference type="PANTHER" id="PTHR47245">
    <property type="entry name" value="PEPTIDYLPROLYL ISOMERASE"/>
    <property type="match status" value="1"/>
</dbReference>
<proteinExistence type="inferred from homology"/>
<comment type="caution">
    <text evidence="14">The sequence shown here is derived from an EMBL/GenBank/DDBJ whole genome shotgun (WGS) entry which is preliminary data.</text>
</comment>
<dbReference type="SUPFAM" id="SSF54534">
    <property type="entry name" value="FKBP-like"/>
    <property type="match status" value="1"/>
</dbReference>
<dbReference type="GO" id="GO:0003755">
    <property type="term" value="F:peptidyl-prolyl cis-trans isomerase activity"/>
    <property type="evidence" value="ECO:0007669"/>
    <property type="project" value="UniProtKB-UniRule"/>
</dbReference>
<keyword evidence="9 11" id="KW-0413">Isomerase</keyword>
<dbReference type="EC" id="5.2.1.8" evidence="11"/>
<comment type="similarity">
    <text evidence="3 11">Belongs to the PrsA family.</text>
</comment>
<dbReference type="Gene3D" id="3.10.50.40">
    <property type="match status" value="1"/>
</dbReference>
<feature type="signal peptide" evidence="12">
    <location>
        <begin position="1"/>
        <end position="23"/>
    </location>
</feature>
<evidence type="ECO:0000256" key="10">
    <source>
        <dbReference type="ARBA" id="ARBA00023288"/>
    </source>
</evidence>
<feature type="chain" id="PRO_5038993303" description="Foldase protein PrsA" evidence="12">
    <location>
        <begin position="24"/>
        <end position="303"/>
    </location>
</feature>
<evidence type="ECO:0000256" key="6">
    <source>
        <dbReference type="ARBA" id="ARBA00023110"/>
    </source>
</evidence>
<evidence type="ECO:0000256" key="4">
    <source>
        <dbReference type="ARBA" id="ARBA00022475"/>
    </source>
</evidence>
<gene>
    <name evidence="11" type="primary">prsA</name>
    <name evidence="14" type="ORF">FC21_GL001291</name>
</gene>
<dbReference type="PROSITE" id="PS50198">
    <property type="entry name" value="PPIC_PPIASE_2"/>
    <property type="match status" value="1"/>
</dbReference>
<protein>
    <recommendedName>
        <fullName evidence="11">Foldase protein PrsA</fullName>
        <ecNumber evidence="11">5.2.1.8</ecNumber>
    </recommendedName>
</protein>
<evidence type="ECO:0000256" key="8">
    <source>
        <dbReference type="ARBA" id="ARBA00023139"/>
    </source>
</evidence>
<sequence length="303" mass="33429">MKILKYKKIVTIMAGLALMGPLAACGNRVMATTSGGKITQDQYYKKLKQSSAGQEVMQQMILDQVLEKQYGKQVTDKKVNAQFNSYKDSYGAAFNTMLQQNGMTAQSFKDRLKSQMLMEAAVRADSKFTKSALEKQWKEFQPKVSTAMIVVNSQSDAQSIIDEVNGASNKLSTFKKLAKSKSIDDSTAANGGVMPAFDNTNSTLPENVRKAAFELQNGEVTAEPIETENGYYVIYMIKHPAKGTYKQHINDLKDQIVTKNMNNQAFAKKVVAKALKNGNVSIKDNDLKGILSGYLTPTTTNNK</sequence>
<dbReference type="InterPro" id="IPR050245">
    <property type="entry name" value="PrsA_foldase"/>
</dbReference>
<evidence type="ECO:0000256" key="11">
    <source>
        <dbReference type="HAMAP-Rule" id="MF_01145"/>
    </source>
</evidence>
<keyword evidence="15" id="KW-1185">Reference proteome</keyword>
<evidence type="ECO:0000256" key="1">
    <source>
        <dbReference type="ARBA" id="ARBA00000971"/>
    </source>
</evidence>
<comment type="subcellular location">
    <subcellularLocation>
        <location evidence="2">Cell membrane</location>
        <topology evidence="2">Lipid-anchor</topology>
    </subcellularLocation>
</comment>
<evidence type="ECO:0000313" key="15">
    <source>
        <dbReference type="Proteomes" id="UP000051084"/>
    </source>
</evidence>
<keyword evidence="4 11" id="KW-1003">Cell membrane</keyword>
<dbReference type="SUPFAM" id="SSF109998">
    <property type="entry name" value="Triger factor/SurA peptide-binding domain-like"/>
    <property type="match status" value="1"/>
</dbReference>
<evidence type="ECO:0000256" key="12">
    <source>
        <dbReference type="SAM" id="SignalP"/>
    </source>
</evidence>
<keyword evidence="7 11" id="KW-0472">Membrane</keyword>
<dbReference type="GO" id="GO:0006457">
    <property type="term" value="P:protein folding"/>
    <property type="evidence" value="ECO:0007669"/>
    <property type="project" value="UniProtKB-UniRule"/>
</dbReference>
<dbReference type="InterPro" id="IPR000297">
    <property type="entry name" value="PPIase_PpiC"/>
</dbReference>
<keyword evidence="10" id="KW-0449">Lipoprotein</keyword>
<dbReference type="InterPro" id="IPR046357">
    <property type="entry name" value="PPIase_dom_sf"/>
</dbReference>
<dbReference type="EMBL" id="AZGC01000030">
    <property type="protein sequence ID" value="KRL94674.1"/>
    <property type="molecule type" value="Genomic_DNA"/>
</dbReference>
<evidence type="ECO:0000256" key="2">
    <source>
        <dbReference type="ARBA" id="ARBA00004193"/>
    </source>
</evidence>
<comment type="catalytic activity">
    <reaction evidence="1 11">
        <text>[protein]-peptidylproline (omega=180) = [protein]-peptidylproline (omega=0)</text>
        <dbReference type="Rhea" id="RHEA:16237"/>
        <dbReference type="Rhea" id="RHEA-COMP:10747"/>
        <dbReference type="Rhea" id="RHEA-COMP:10748"/>
        <dbReference type="ChEBI" id="CHEBI:83833"/>
        <dbReference type="ChEBI" id="CHEBI:83834"/>
        <dbReference type="EC" id="5.2.1.8"/>
    </reaction>
</comment>
<dbReference type="Pfam" id="PF00639">
    <property type="entry name" value="Rotamase"/>
    <property type="match status" value="1"/>
</dbReference>
<dbReference type="Gene3D" id="1.10.4030.10">
    <property type="entry name" value="Porin chaperone SurA, peptide-binding domain"/>
    <property type="match status" value="1"/>
</dbReference>
<comment type="function">
    <text evidence="11">Plays a major role in protein secretion by helping the post-translocational extracellular folding of several secreted proteins.</text>
</comment>
<keyword evidence="5 11" id="KW-0732">Signal</keyword>